<evidence type="ECO:0000256" key="1">
    <source>
        <dbReference type="SAM" id="SignalP"/>
    </source>
</evidence>
<reference evidence="2 3" key="1">
    <citation type="submission" date="2024-06" db="EMBL/GenBank/DDBJ databases">
        <title>The Natural Products Discovery Center: Release of the First 8490 Sequenced Strains for Exploring Actinobacteria Biosynthetic Diversity.</title>
        <authorList>
            <person name="Kalkreuter E."/>
            <person name="Kautsar S.A."/>
            <person name="Yang D."/>
            <person name="Bader C.D."/>
            <person name="Teijaro C.N."/>
            <person name="Fluegel L."/>
            <person name="Davis C.M."/>
            <person name="Simpson J.R."/>
            <person name="Lauterbach L."/>
            <person name="Steele A.D."/>
            <person name="Gui C."/>
            <person name="Meng S."/>
            <person name="Li G."/>
            <person name="Viehrig K."/>
            <person name="Ye F."/>
            <person name="Su P."/>
            <person name="Kiefer A.F."/>
            <person name="Nichols A."/>
            <person name="Cepeda A.J."/>
            <person name="Yan W."/>
            <person name="Fan B."/>
            <person name="Jiang Y."/>
            <person name="Adhikari A."/>
            <person name="Zheng C.-J."/>
            <person name="Schuster L."/>
            <person name="Cowan T.M."/>
            <person name="Smanski M.J."/>
            <person name="Chevrette M.G."/>
            <person name="De Carvalho L.P.S."/>
            <person name="Shen B."/>
        </authorList>
    </citation>
    <scope>NUCLEOTIDE SEQUENCE [LARGE SCALE GENOMIC DNA]</scope>
    <source>
        <strain evidence="2 3">NPDC052768</strain>
    </source>
</reference>
<dbReference type="Proteomes" id="UP001552527">
    <property type="component" value="Unassembled WGS sequence"/>
</dbReference>
<comment type="caution">
    <text evidence="2">The sequence shown here is derived from an EMBL/GenBank/DDBJ whole genome shotgun (WGS) entry which is preliminary data.</text>
</comment>
<evidence type="ECO:0000313" key="3">
    <source>
        <dbReference type="Proteomes" id="UP001552527"/>
    </source>
</evidence>
<sequence length="89" mass="9218">MFQSKKIAVAGLLGSLALIGAGAVQAIGVENPGNCTKDDKGVTRCVQVNEHHVIEQDGRVRVDSKVSQSCSGKGEVSCSSSFVVKGEQS</sequence>
<evidence type="ECO:0000313" key="2">
    <source>
        <dbReference type="EMBL" id="MEV5247238.1"/>
    </source>
</evidence>
<dbReference type="RefSeq" id="WP_364023130.1">
    <property type="nucleotide sequence ID" value="NZ_JBFATD010000007.1"/>
</dbReference>
<feature type="signal peptide" evidence="1">
    <location>
        <begin position="1"/>
        <end position="26"/>
    </location>
</feature>
<protein>
    <submittedName>
        <fullName evidence="2">Uncharacterized protein</fullName>
    </submittedName>
</protein>
<accession>A0ABV3JGJ7</accession>
<name>A0ABV3JGJ7_9ACTN</name>
<dbReference type="EMBL" id="JBFATE010000007">
    <property type="protein sequence ID" value="MEV5247238.1"/>
    <property type="molecule type" value="Genomic_DNA"/>
</dbReference>
<organism evidence="2 3">
    <name type="scientific">Streptomyces werraensis</name>
    <dbReference type="NCBI Taxonomy" id="68284"/>
    <lineage>
        <taxon>Bacteria</taxon>
        <taxon>Bacillati</taxon>
        <taxon>Actinomycetota</taxon>
        <taxon>Actinomycetes</taxon>
        <taxon>Kitasatosporales</taxon>
        <taxon>Streptomycetaceae</taxon>
        <taxon>Streptomyces</taxon>
    </lineage>
</organism>
<proteinExistence type="predicted"/>
<feature type="chain" id="PRO_5047419039" evidence="1">
    <location>
        <begin position="27"/>
        <end position="89"/>
    </location>
</feature>
<keyword evidence="1" id="KW-0732">Signal</keyword>
<keyword evidence="3" id="KW-1185">Reference proteome</keyword>
<gene>
    <name evidence="2" type="ORF">AB0K95_18500</name>
</gene>